<evidence type="ECO:0000256" key="3">
    <source>
        <dbReference type="ARBA" id="ARBA00023170"/>
    </source>
</evidence>
<protein>
    <submittedName>
        <fullName evidence="7">T-cell receptor alpha/delta variable 14.0</fullName>
    </submittedName>
</protein>
<dbReference type="GO" id="GO:0002250">
    <property type="term" value="P:adaptive immune response"/>
    <property type="evidence" value="ECO:0007669"/>
    <property type="project" value="UniProtKB-KW"/>
</dbReference>
<keyword evidence="4" id="KW-0393">Immunoglobulin domain</keyword>
<reference evidence="7" key="2">
    <citation type="submission" date="2025-09" db="UniProtKB">
        <authorList>
            <consortium name="Ensembl"/>
        </authorList>
    </citation>
    <scope>IDENTIFICATION</scope>
</reference>
<proteinExistence type="predicted"/>
<dbReference type="SMART" id="SM00409">
    <property type="entry name" value="IG"/>
    <property type="match status" value="1"/>
</dbReference>
<dbReference type="AlphaFoldDB" id="A0A3B3Q3B5"/>
<dbReference type="PANTHER" id="PTHR19367">
    <property type="entry name" value="T-CELL RECEPTOR ALPHA CHAIN V REGION"/>
    <property type="match status" value="1"/>
</dbReference>
<dbReference type="InterPro" id="IPR007110">
    <property type="entry name" value="Ig-like_dom"/>
</dbReference>
<evidence type="ECO:0000256" key="4">
    <source>
        <dbReference type="ARBA" id="ARBA00023319"/>
    </source>
</evidence>
<dbReference type="Pfam" id="PF07686">
    <property type="entry name" value="V-set"/>
    <property type="match status" value="1"/>
</dbReference>
<evidence type="ECO:0000256" key="1">
    <source>
        <dbReference type="ARBA" id="ARBA00022729"/>
    </source>
</evidence>
<keyword evidence="1" id="KW-0732">Signal</keyword>
<dbReference type="GeneTree" id="ENSGT00990000204281"/>
<dbReference type="InterPro" id="IPR013783">
    <property type="entry name" value="Ig-like_fold"/>
</dbReference>
<keyword evidence="5" id="KW-1279">T cell receptor</keyword>
<accession>A0A3B3Q3B5</accession>
<evidence type="ECO:0000256" key="2">
    <source>
        <dbReference type="ARBA" id="ARBA00023130"/>
    </source>
</evidence>
<dbReference type="SUPFAM" id="SSF48726">
    <property type="entry name" value="Immunoglobulin"/>
    <property type="match status" value="1"/>
</dbReference>
<evidence type="ECO:0000313" key="8">
    <source>
        <dbReference type="Proteomes" id="UP000261540"/>
    </source>
</evidence>
<dbReference type="InterPro" id="IPR013106">
    <property type="entry name" value="Ig_V-set"/>
</dbReference>
<sequence>MFLWYDSFCSFFLKSFRFLCNVTNHINSVFLRLQSHSTEDVITPFNDTVHVTEGDNVTLSCNYSGLADSLLWYRQYPRSAPEFLLLILESTGSVPYPKLRMSPKVDKKNKRVDLELSSTEVTDSAVYYCALRPTVTGNSLTLYKNLTAA</sequence>
<keyword evidence="3" id="KW-0675">Receptor</keyword>
<dbReference type="SMART" id="SM00406">
    <property type="entry name" value="IGv"/>
    <property type="match status" value="1"/>
</dbReference>
<keyword evidence="2" id="KW-1064">Adaptive immunity</keyword>
<dbReference type="Ensembl" id="ENSPKIT00000024998.1">
    <property type="protein sequence ID" value="ENSPKIP00000001087.1"/>
    <property type="gene ID" value="ENSPKIG00000019507.1"/>
</dbReference>
<dbReference type="InterPro" id="IPR036179">
    <property type="entry name" value="Ig-like_dom_sf"/>
</dbReference>
<keyword evidence="8" id="KW-1185">Reference proteome</keyword>
<reference evidence="7" key="1">
    <citation type="submission" date="2025-08" db="UniProtKB">
        <authorList>
            <consortium name="Ensembl"/>
        </authorList>
    </citation>
    <scope>IDENTIFICATION</scope>
</reference>
<dbReference type="Proteomes" id="UP000261540">
    <property type="component" value="Unplaced"/>
</dbReference>
<name>A0A3B3Q3B5_9TELE</name>
<evidence type="ECO:0000256" key="5">
    <source>
        <dbReference type="ARBA" id="ARBA00043266"/>
    </source>
</evidence>
<dbReference type="PROSITE" id="PS50835">
    <property type="entry name" value="IG_LIKE"/>
    <property type="match status" value="1"/>
</dbReference>
<dbReference type="GO" id="GO:0042101">
    <property type="term" value="C:T cell receptor complex"/>
    <property type="evidence" value="ECO:0007669"/>
    <property type="project" value="UniProtKB-KW"/>
</dbReference>
<dbReference type="InterPro" id="IPR051287">
    <property type="entry name" value="TCR_variable_region"/>
</dbReference>
<feature type="domain" description="Ig-like" evidence="6">
    <location>
        <begin position="44"/>
        <end position="147"/>
    </location>
</feature>
<dbReference type="Gene3D" id="2.60.40.10">
    <property type="entry name" value="Immunoglobulins"/>
    <property type="match status" value="1"/>
</dbReference>
<evidence type="ECO:0000313" key="7">
    <source>
        <dbReference type="Ensembl" id="ENSPKIP00000001087.1"/>
    </source>
</evidence>
<dbReference type="PANTHER" id="PTHR19367:SF18">
    <property type="entry name" value="T CELL RECEPTOR ALPHA VARIABLE 16"/>
    <property type="match status" value="1"/>
</dbReference>
<keyword evidence="5" id="KW-0391">Immunity</keyword>
<evidence type="ECO:0000259" key="6">
    <source>
        <dbReference type="PROSITE" id="PS50835"/>
    </source>
</evidence>
<organism evidence="7 8">
    <name type="scientific">Paramormyrops kingsleyae</name>
    <dbReference type="NCBI Taxonomy" id="1676925"/>
    <lineage>
        <taxon>Eukaryota</taxon>
        <taxon>Metazoa</taxon>
        <taxon>Chordata</taxon>
        <taxon>Craniata</taxon>
        <taxon>Vertebrata</taxon>
        <taxon>Euteleostomi</taxon>
        <taxon>Actinopterygii</taxon>
        <taxon>Neopterygii</taxon>
        <taxon>Teleostei</taxon>
        <taxon>Osteoglossocephala</taxon>
        <taxon>Osteoglossomorpha</taxon>
        <taxon>Osteoglossiformes</taxon>
        <taxon>Mormyridae</taxon>
        <taxon>Paramormyrops</taxon>
    </lineage>
</organism>
<dbReference type="InterPro" id="IPR003599">
    <property type="entry name" value="Ig_sub"/>
</dbReference>